<dbReference type="AlphaFoldDB" id="A0A6J4GQF2"/>
<organism evidence="1 2">
    <name type="scientific">Flavobacterium bizetiae</name>
    <dbReference type="NCBI Taxonomy" id="2704140"/>
    <lineage>
        <taxon>Bacteria</taxon>
        <taxon>Pseudomonadati</taxon>
        <taxon>Bacteroidota</taxon>
        <taxon>Flavobacteriia</taxon>
        <taxon>Flavobacteriales</taxon>
        <taxon>Flavobacteriaceae</taxon>
        <taxon>Flavobacterium</taxon>
    </lineage>
</organism>
<name>A0A6J4GQF2_9FLAO</name>
<accession>A0A6J4GQF2</accession>
<proteinExistence type="predicted"/>
<dbReference type="EMBL" id="CADCSU010000121">
    <property type="protein sequence ID" value="CAA9201040.1"/>
    <property type="molecule type" value="Genomic_DNA"/>
</dbReference>
<evidence type="ECO:0000313" key="1">
    <source>
        <dbReference type="EMBL" id="CAA9201040.1"/>
    </source>
</evidence>
<evidence type="ECO:0000313" key="2">
    <source>
        <dbReference type="Proteomes" id="UP000479938"/>
    </source>
</evidence>
<gene>
    <name evidence="1" type="ORF">FLA105534_03369</name>
</gene>
<dbReference type="Proteomes" id="UP000479938">
    <property type="component" value="Unassembled WGS sequence"/>
</dbReference>
<dbReference type="RefSeq" id="WP_173971867.1">
    <property type="nucleotide sequence ID" value="NZ_CADCSU010000121.1"/>
</dbReference>
<reference evidence="1 2" key="1">
    <citation type="submission" date="2020-02" db="EMBL/GenBank/DDBJ databases">
        <authorList>
            <person name="Criscuolo A."/>
        </authorList>
    </citation>
    <scope>NUCLEOTIDE SEQUENCE [LARGE SCALE GENOMIC DNA]</scope>
    <source>
        <strain evidence="1">CIP105534</strain>
    </source>
</reference>
<keyword evidence="2" id="KW-1185">Reference proteome</keyword>
<protein>
    <submittedName>
        <fullName evidence="1">Uncharacterized protein</fullName>
    </submittedName>
</protein>
<sequence>MPFTTYISLLSCENKETGPEQLPQHHSLIYFKTSTAAELGDKNWFELQPKLNDKLKVEYIDDIIFVSRFIEVNACTNYAGDVAIKRDSILLIHKALSGDACTSTAIDKVTYIIKNPQMKKYRIILKHE</sequence>